<feature type="compositionally biased region" description="Basic and acidic residues" evidence="1">
    <location>
        <begin position="32"/>
        <end position="43"/>
    </location>
</feature>
<dbReference type="AlphaFoldDB" id="A0A016S682"/>
<evidence type="ECO:0000313" key="2">
    <source>
        <dbReference type="EMBL" id="EYB86128.1"/>
    </source>
</evidence>
<proteinExistence type="predicted"/>
<gene>
    <name evidence="2" type="primary">Acey_s0285.g1356</name>
    <name evidence="2" type="ORF">Y032_0285g1356</name>
</gene>
<feature type="compositionally biased region" description="Polar residues" evidence="1">
    <location>
        <begin position="1"/>
        <end position="25"/>
    </location>
</feature>
<name>A0A016S682_9BILA</name>
<dbReference type="EMBL" id="JARK01001621">
    <property type="protein sequence ID" value="EYB86128.1"/>
    <property type="molecule type" value="Genomic_DNA"/>
</dbReference>
<evidence type="ECO:0000256" key="1">
    <source>
        <dbReference type="SAM" id="MobiDB-lite"/>
    </source>
</evidence>
<evidence type="ECO:0000313" key="3">
    <source>
        <dbReference type="Proteomes" id="UP000024635"/>
    </source>
</evidence>
<organism evidence="2 3">
    <name type="scientific">Ancylostoma ceylanicum</name>
    <dbReference type="NCBI Taxonomy" id="53326"/>
    <lineage>
        <taxon>Eukaryota</taxon>
        <taxon>Metazoa</taxon>
        <taxon>Ecdysozoa</taxon>
        <taxon>Nematoda</taxon>
        <taxon>Chromadorea</taxon>
        <taxon>Rhabditida</taxon>
        <taxon>Rhabditina</taxon>
        <taxon>Rhabditomorpha</taxon>
        <taxon>Strongyloidea</taxon>
        <taxon>Ancylostomatidae</taxon>
        <taxon>Ancylostomatinae</taxon>
        <taxon>Ancylostoma</taxon>
    </lineage>
</organism>
<comment type="caution">
    <text evidence="2">The sequence shown here is derived from an EMBL/GenBank/DDBJ whole genome shotgun (WGS) entry which is preliminary data.</text>
</comment>
<sequence>MPITRRSANNAKATTRALSQPSSGSAPHIRTKTSEKEEDRPSRCCRERETFEIDCHSGIAEATANLTPFDRLPHTESAVNKILEALGIEARPNEVYRMGVASEGRLRLIKCILPSQRFYCEVLYKARTFRSIDDLDHIYIRRSMTREQRKKDKDLRKQDRELNEKEHNGNKISLVIFRIQFYVKIMQEKKVTSDGIPAFFFEKFADKLCQPLAHIFNISLIVRTVPSL</sequence>
<reference evidence="3" key="1">
    <citation type="journal article" date="2015" name="Nat. Genet.">
        <title>The genome and transcriptome of the zoonotic hookworm Ancylostoma ceylanicum identify infection-specific gene families.</title>
        <authorList>
            <person name="Schwarz E.M."/>
            <person name="Hu Y."/>
            <person name="Antoshechkin I."/>
            <person name="Miller M.M."/>
            <person name="Sternberg P.W."/>
            <person name="Aroian R.V."/>
        </authorList>
    </citation>
    <scope>NUCLEOTIDE SEQUENCE</scope>
    <source>
        <strain evidence="3">HY135</strain>
    </source>
</reference>
<protein>
    <submittedName>
        <fullName evidence="2">Uncharacterized protein</fullName>
    </submittedName>
</protein>
<feature type="region of interest" description="Disordered" evidence="1">
    <location>
        <begin position="1"/>
        <end position="43"/>
    </location>
</feature>
<accession>A0A016S682</accession>
<dbReference type="Proteomes" id="UP000024635">
    <property type="component" value="Unassembled WGS sequence"/>
</dbReference>
<keyword evidence="3" id="KW-1185">Reference proteome</keyword>